<sequence length="179" mass="20701">MARESRQAKRDRQYEEINEYRDLLEAPDRFEEGFTRKTLIGVLFIAFIMTPGQMYLSLVTGIGIGDAAQWVTVILFIEVAKRSFTTLRRQEIFLLTYVASQLIVRAETQTFLQLIWRQYFVGSPEAAQFGLTEKLVGLQWKGYGWFSPSPDSEAIIQRTFFHEDWLLPILLLVIGIIVS</sequence>
<gene>
    <name evidence="2" type="ORF">METZ01_LOCUS446869</name>
</gene>
<feature type="transmembrane region" description="Helical" evidence="1">
    <location>
        <begin position="38"/>
        <end position="56"/>
    </location>
</feature>
<keyword evidence="1" id="KW-1133">Transmembrane helix</keyword>
<keyword evidence="1" id="KW-0472">Membrane</keyword>
<evidence type="ECO:0000313" key="2">
    <source>
        <dbReference type="EMBL" id="SVD94015.1"/>
    </source>
</evidence>
<reference evidence="2" key="1">
    <citation type="submission" date="2018-05" db="EMBL/GenBank/DDBJ databases">
        <authorList>
            <person name="Lanie J.A."/>
            <person name="Ng W.-L."/>
            <person name="Kazmierczak K.M."/>
            <person name="Andrzejewski T.M."/>
            <person name="Davidsen T.M."/>
            <person name="Wayne K.J."/>
            <person name="Tettelin H."/>
            <person name="Glass J.I."/>
            <person name="Rusch D."/>
            <person name="Podicherti R."/>
            <person name="Tsui H.-C.T."/>
            <person name="Winkler M.E."/>
        </authorList>
    </citation>
    <scope>NUCLEOTIDE SEQUENCE</scope>
</reference>
<evidence type="ECO:0000256" key="1">
    <source>
        <dbReference type="SAM" id="Phobius"/>
    </source>
</evidence>
<dbReference type="AlphaFoldDB" id="A0A382ZFY9"/>
<name>A0A382ZFY9_9ZZZZ</name>
<keyword evidence="1" id="KW-0812">Transmembrane</keyword>
<organism evidence="2">
    <name type="scientific">marine metagenome</name>
    <dbReference type="NCBI Taxonomy" id="408172"/>
    <lineage>
        <taxon>unclassified sequences</taxon>
        <taxon>metagenomes</taxon>
        <taxon>ecological metagenomes</taxon>
    </lineage>
</organism>
<dbReference type="EMBL" id="UINC01183313">
    <property type="protein sequence ID" value="SVD94015.1"/>
    <property type="molecule type" value="Genomic_DNA"/>
</dbReference>
<proteinExistence type="predicted"/>
<accession>A0A382ZFY9</accession>
<feature type="non-terminal residue" evidence="2">
    <location>
        <position position="179"/>
    </location>
</feature>
<protein>
    <submittedName>
        <fullName evidence="2">Uncharacterized protein</fullName>
    </submittedName>
</protein>